<reference evidence="3" key="2">
    <citation type="submission" date="2021-03" db="UniProtKB">
        <authorList>
            <consortium name="EnsemblPlants"/>
        </authorList>
    </citation>
    <scope>IDENTIFICATION</scope>
</reference>
<accession>A0A803N7W1</accession>
<dbReference type="Proteomes" id="UP000596660">
    <property type="component" value="Unplaced"/>
</dbReference>
<dbReference type="AlphaFoldDB" id="A0A803N7W1"/>
<reference evidence="3" key="1">
    <citation type="journal article" date="2017" name="Nature">
        <title>The genome of Chenopodium quinoa.</title>
        <authorList>
            <person name="Jarvis D.E."/>
            <person name="Ho Y.S."/>
            <person name="Lightfoot D.J."/>
            <person name="Schmoeckel S.M."/>
            <person name="Li B."/>
            <person name="Borm T.J.A."/>
            <person name="Ohyanagi H."/>
            <person name="Mineta K."/>
            <person name="Michell C.T."/>
            <person name="Saber N."/>
            <person name="Kharbatia N.M."/>
            <person name="Rupper R.R."/>
            <person name="Sharp A.R."/>
            <person name="Dally N."/>
            <person name="Boughton B.A."/>
            <person name="Woo Y.H."/>
            <person name="Gao G."/>
            <person name="Schijlen E.G.W.M."/>
            <person name="Guo X."/>
            <person name="Momin A.A."/>
            <person name="Negrao S."/>
            <person name="Al-Babili S."/>
            <person name="Gehring C."/>
            <person name="Roessner U."/>
            <person name="Jung C."/>
            <person name="Murphy K."/>
            <person name="Arold S.T."/>
            <person name="Gojobori T."/>
            <person name="van der Linden C.G."/>
            <person name="van Loo E.N."/>
            <person name="Jellen E.N."/>
            <person name="Maughan P.J."/>
            <person name="Tester M."/>
        </authorList>
    </citation>
    <scope>NUCLEOTIDE SEQUENCE [LARGE SCALE GENOMIC DNA]</scope>
    <source>
        <strain evidence="3">cv. PI 614886</strain>
    </source>
</reference>
<evidence type="ECO:0000256" key="1">
    <source>
        <dbReference type="SAM" id="MobiDB-lite"/>
    </source>
</evidence>
<dbReference type="InterPro" id="IPR012340">
    <property type="entry name" value="NA-bd_OB-fold"/>
</dbReference>
<dbReference type="EnsemblPlants" id="AUR62041865-RA">
    <property type="protein sequence ID" value="AUR62041865-RA:cds"/>
    <property type="gene ID" value="AUR62041865"/>
</dbReference>
<dbReference type="InterPro" id="IPR013955">
    <property type="entry name" value="Rep_factor-A_C"/>
</dbReference>
<evidence type="ECO:0000259" key="2">
    <source>
        <dbReference type="Pfam" id="PF08646"/>
    </source>
</evidence>
<dbReference type="PANTHER" id="PTHR47165:SF4">
    <property type="entry name" value="OS03G0429900 PROTEIN"/>
    <property type="match status" value="1"/>
</dbReference>
<evidence type="ECO:0000313" key="3">
    <source>
        <dbReference type="EnsemblPlants" id="AUR62041865-RA:cds"/>
    </source>
</evidence>
<protein>
    <recommendedName>
        <fullName evidence="2">Replication factor A C-terminal domain-containing protein</fullName>
    </recommendedName>
</protein>
<keyword evidence="4" id="KW-1185">Reference proteome</keyword>
<feature type="region of interest" description="Disordered" evidence="1">
    <location>
        <begin position="411"/>
        <end position="466"/>
    </location>
</feature>
<name>A0A803N7W1_CHEQI</name>
<dbReference type="Gramene" id="AUR62041865-RA">
    <property type="protein sequence ID" value="AUR62041865-RA:cds"/>
    <property type="gene ID" value="AUR62041865"/>
</dbReference>
<evidence type="ECO:0000313" key="4">
    <source>
        <dbReference type="Proteomes" id="UP000596660"/>
    </source>
</evidence>
<dbReference type="PANTHER" id="PTHR47165">
    <property type="entry name" value="OS03G0429900 PROTEIN"/>
    <property type="match status" value="1"/>
</dbReference>
<dbReference type="Gene3D" id="2.40.50.140">
    <property type="entry name" value="Nucleic acid-binding proteins"/>
    <property type="match status" value="3"/>
</dbReference>
<dbReference type="SUPFAM" id="SSF50249">
    <property type="entry name" value="Nucleic acid-binding proteins"/>
    <property type="match status" value="3"/>
</dbReference>
<organism evidence="3 4">
    <name type="scientific">Chenopodium quinoa</name>
    <name type="common">Quinoa</name>
    <dbReference type="NCBI Taxonomy" id="63459"/>
    <lineage>
        <taxon>Eukaryota</taxon>
        <taxon>Viridiplantae</taxon>
        <taxon>Streptophyta</taxon>
        <taxon>Embryophyta</taxon>
        <taxon>Tracheophyta</taxon>
        <taxon>Spermatophyta</taxon>
        <taxon>Magnoliopsida</taxon>
        <taxon>eudicotyledons</taxon>
        <taxon>Gunneridae</taxon>
        <taxon>Pentapetalae</taxon>
        <taxon>Caryophyllales</taxon>
        <taxon>Chenopodiaceae</taxon>
        <taxon>Chenopodioideae</taxon>
        <taxon>Atripliceae</taxon>
        <taxon>Chenopodium</taxon>
    </lineage>
</organism>
<feature type="region of interest" description="Disordered" evidence="1">
    <location>
        <begin position="478"/>
        <end position="500"/>
    </location>
</feature>
<dbReference type="Pfam" id="PF08646">
    <property type="entry name" value="Rep_fac-A_C"/>
    <property type="match status" value="1"/>
</dbReference>
<proteinExistence type="predicted"/>
<feature type="domain" description="Replication factor A C-terminal" evidence="2">
    <location>
        <begin position="304"/>
        <end position="381"/>
    </location>
</feature>
<sequence length="518" mass="59713">MADQKCKTARQKPEYVYLNQLNAACKTYIVRVVAEKGRDTLSSKKTVRFQTLLLKDEKGNRMRGSLFGDQIEAFEEALQYLGEYEISAAPIKFIDEKWRTELDQFPYQMAFGSRTVIQPVHPELRPIMPNYQPIASIPRTVDPDEKYDIVGVVLYVEEEPRKIEARDGKRESFVREVVVTDESCDQPLTISLWNDLTAPKFFDKLPNWAEAFQVIGFRALKPYTRRGFSMNFGMSTQIIYKPEGDRARELSNWANLFHQKILDRQTRVLEVKYLGENKKIVSIAELRRKKPSNTIQEELLWIEKRYSCTSCYKKECICTERTTFKFEASDGTGTMAFTTFNDDTERLFRRSAAEIYAIKEADDHNAFEAIQDMLSSKPFYIKVGPTSHLGQNNVLEWTLKGIELKEEPETLEVLQPFEGTSNQAKDANEKEKQQSMEQGNLEPVISTPNMKGSSEKHTQDSSFTQTLELTQGDIESLKRKKALGKTPVQFQDEETEYEPPLSQFRAKKKLFFGGMTPE</sequence>